<dbReference type="AlphaFoldDB" id="A0A364VAV6"/>
<feature type="compositionally biased region" description="Low complexity" evidence="6">
    <location>
        <begin position="274"/>
        <end position="283"/>
    </location>
</feature>
<dbReference type="InterPro" id="IPR000064">
    <property type="entry name" value="NLP_P60_dom"/>
</dbReference>
<evidence type="ECO:0000313" key="10">
    <source>
        <dbReference type="Proteomes" id="UP000251047"/>
    </source>
</evidence>
<feature type="region of interest" description="Disordered" evidence="6">
    <location>
        <begin position="274"/>
        <end position="339"/>
    </location>
</feature>
<dbReference type="InterPro" id="IPR051794">
    <property type="entry name" value="PG_Endopeptidase_C40"/>
</dbReference>
<dbReference type="Proteomes" id="UP000251047">
    <property type="component" value="Unassembled WGS sequence"/>
</dbReference>
<accession>A0A364VAV6</accession>
<dbReference type="Gene3D" id="6.10.250.3150">
    <property type="match status" value="1"/>
</dbReference>
<dbReference type="InterPro" id="IPR038765">
    <property type="entry name" value="Papain-like_cys_pep_sf"/>
</dbReference>
<organism evidence="9 10">
    <name type="scientific">Corynebacterium heidelbergense</name>
    <dbReference type="NCBI Taxonomy" id="2055947"/>
    <lineage>
        <taxon>Bacteria</taxon>
        <taxon>Bacillati</taxon>
        <taxon>Actinomycetota</taxon>
        <taxon>Actinomycetes</taxon>
        <taxon>Mycobacteriales</taxon>
        <taxon>Corynebacteriaceae</taxon>
        <taxon>Corynebacterium</taxon>
    </lineage>
</organism>
<evidence type="ECO:0000256" key="1">
    <source>
        <dbReference type="ARBA" id="ARBA00007074"/>
    </source>
</evidence>
<evidence type="ECO:0000256" key="2">
    <source>
        <dbReference type="ARBA" id="ARBA00022670"/>
    </source>
</evidence>
<keyword evidence="5" id="KW-0175">Coiled coil</keyword>
<feature type="compositionally biased region" description="Low complexity" evidence="6">
    <location>
        <begin position="322"/>
        <end position="334"/>
    </location>
</feature>
<dbReference type="SUPFAM" id="SSF54001">
    <property type="entry name" value="Cysteine proteinases"/>
    <property type="match status" value="1"/>
</dbReference>
<evidence type="ECO:0000256" key="7">
    <source>
        <dbReference type="SAM" id="SignalP"/>
    </source>
</evidence>
<feature type="domain" description="NlpC/P60" evidence="8">
    <location>
        <begin position="452"/>
        <end position="591"/>
    </location>
</feature>
<protein>
    <recommendedName>
        <fullName evidence="8">NlpC/P60 domain-containing protein</fullName>
    </recommendedName>
</protein>
<evidence type="ECO:0000256" key="5">
    <source>
        <dbReference type="SAM" id="Coils"/>
    </source>
</evidence>
<comment type="similarity">
    <text evidence="1">Belongs to the peptidase C40 family.</text>
</comment>
<dbReference type="GO" id="GO:0008234">
    <property type="term" value="F:cysteine-type peptidase activity"/>
    <property type="evidence" value="ECO:0007669"/>
    <property type="project" value="UniProtKB-KW"/>
</dbReference>
<dbReference type="OrthoDB" id="4771638at2"/>
<dbReference type="Gene3D" id="3.90.1720.10">
    <property type="entry name" value="endopeptidase domain like (from Nostoc punctiforme)"/>
    <property type="match status" value="1"/>
</dbReference>
<evidence type="ECO:0000256" key="4">
    <source>
        <dbReference type="ARBA" id="ARBA00022807"/>
    </source>
</evidence>
<dbReference type="Pfam" id="PF00877">
    <property type="entry name" value="NLPC_P60"/>
    <property type="match status" value="1"/>
</dbReference>
<reference evidence="9 10" key="1">
    <citation type="journal article" date="2018" name="Syst. Appl. Microbiol.">
        <title>Corynebacterium heidelbergense sp. nov., isolated from the preen glands of Egyptian geese (Alopochen aegyptiacus).</title>
        <authorList>
            <person name="Braun M.S."/>
            <person name="Wang E."/>
            <person name="Zimmermann S."/>
            <person name="Wink M."/>
        </authorList>
    </citation>
    <scope>NUCLEOTIDE SEQUENCE [LARGE SCALE GENOMIC DNA]</scope>
    <source>
        <strain evidence="9 10">DSM 104638</strain>
    </source>
</reference>
<keyword evidence="4" id="KW-0788">Thiol protease</keyword>
<feature type="coiled-coil region" evidence="5">
    <location>
        <begin position="111"/>
        <end position="138"/>
    </location>
</feature>
<dbReference type="SUPFAM" id="SSF57997">
    <property type="entry name" value="Tropomyosin"/>
    <property type="match status" value="1"/>
</dbReference>
<keyword evidence="3" id="KW-0378">Hydrolase</keyword>
<dbReference type="PROSITE" id="PS51935">
    <property type="entry name" value="NLPC_P60"/>
    <property type="match status" value="1"/>
</dbReference>
<dbReference type="PANTHER" id="PTHR47359:SF3">
    <property type="entry name" value="NLP_P60 DOMAIN-CONTAINING PROTEIN-RELATED"/>
    <property type="match status" value="1"/>
</dbReference>
<dbReference type="GO" id="GO:0006508">
    <property type="term" value="P:proteolysis"/>
    <property type="evidence" value="ECO:0007669"/>
    <property type="project" value="UniProtKB-KW"/>
</dbReference>
<proteinExistence type="inferred from homology"/>
<feature type="compositionally biased region" description="Low complexity" evidence="6">
    <location>
        <begin position="291"/>
        <end position="313"/>
    </location>
</feature>
<dbReference type="PANTHER" id="PTHR47359">
    <property type="entry name" value="PEPTIDOGLYCAN DL-ENDOPEPTIDASE CWLO"/>
    <property type="match status" value="1"/>
</dbReference>
<keyword evidence="2" id="KW-0645">Protease</keyword>
<evidence type="ECO:0000256" key="6">
    <source>
        <dbReference type="SAM" id="MobiDB-lite"/>
    </source>
</evidence>
<feature type="signal peptide" evidence="7">
    <location>
        <begin position="1"/>
        <end position="44"/>
    </location>
</feature>
<gene>
    <name evidence="9" type="ORF">CWC39_06605</name>
</gene>
<keyword evidence="7" id="KW-0732">Signal</keyword>
<dbReference type="EMBL" id="PHQP01000046">
    <property type="protein sequence ID" value="RAV33793.1"/>
    <property type="molecule type" value="Genomic_DNA"/>
</dbReference>
<evidence type="ECO:0000313" key="9">
    <source>
        <dbReference type="EMBL" id="RAV33793.1"/>
    </source>
</evidence>
<comment type="caution">
    <text evidence="9">The sequence shown here is derived from an EMBL/GenBank/DDBJ whole genome shotgun (WGS) entry which is preliminary data.</text>
</comment>
<evidence type="ECO:0000259" key="8">
    <source>
        <dbReference type="PROSITE" id="PS51935"/>
    </source>
</evidence>
<sequence length="591" mass="60741">MPSLLQENTIVLNRPKRRGRAAAHVARSSRALLVVSLTAGTAFAAGPVASAQESPQTAEGYLAGLVSDASSSQRKLADVENSVGGLRERANKARVDLSRAQAQAQKAQSGVTDAKGRLGKADQQVAQAQQKLDELARSAYATGGDAAPVSLAAGSDAVGDTLDRNSYLQAASQRQRGVVDRLDLARTQTANEESGLRASRNAANNAVQAAVDAHKSANDALSQAQRELAAQRDQIASAQRQMREAQAKVRVARAAVDKQSASASSFDKRRAAEAAVARVEANPPAAPAPAPQKTQAQAQAPQAQAQAPQSQAQEPDKKAAESEAPATSTESSAPLGSVENIPTEFEASSTGDDQRQRAINGLLAAGQSAAMAGFAAAANGGSPQDALNAAAQAGRDTAGREYDAAMGVSQNTPGAPDGVDPNAGEGTVAPTLPGVTNPGTQTPSEDTSGTAAEKIERVINRGSSQLGMPYAWGGGNAVGPTLGIRDGGVADSFGDYEKVGFDCSGLMVYAFAAAGIYLDHYSGYQYTAGRQVPASEAKRGDMLFWGASGEEHVALYLGDGQMLEAPQSGSVVSISPVRYGGMAPYAVRMIE</sequence>
<feature type="chain" id="PRO_5016561758" description="NlpC/P60 domain-containing protein" evidence="7">
    <location>
        <begin position="45"/>
        <end position="591"/>
    </location>
</feature>
<evidence type="ECO:0000256" key="3">
    <source>
        <dbReference type="ARBA" id="ARBA00022801"/>
    </source>
</evidence>
<feature type="coiled-coil region" evidence="5">
    <location>
        <begin position="207"/>
        <end position="255"/>
    </location>
</feature>
<feature type="region of interest" description="Disordered" evidence="6">
    <location>
        <begin position="407"/>
        <end position="451"/>
    </location>
</feature>
<name>A0A364VAV6_9CORY</name>
<dbReference type="NCBIfam" id="NF046048">
    <property type="entry name" value="NlpC_P60_DIP1281"/>
    <property type="match status" value="1"/>
</dbReference>
<feature type="compositionally biased region" description="Polar residues" evidence="6">
    <location>
        <begin position="437"/>
        <end position="450"/>
    </location>
</feature>